<evidence type="ECO:0000313" key="3">
    <source>
        <dbReference type="Proteomes" id="UP000091967"/>
    </source>
</evidence>
<gene>
    <name evidence="2" type="ORF">FPOA_02091</name>
</gene>
<comment type="caution">
    <text evidence="2">The sequence shown here is derived from an EMBL/GenBank/DDBJ whole genome shotgun (WGS) entry which is preliminary data.</text>
</comment>
<organism evidence="2 3">
    <name type="scientific">Fusarium poae</name>
    <dbReference type="NCBI Taxonomy" id="36050"/>
    <lineage>
        <taxon>Eukaryota</taxon>
        <taxon>Fungi</taxon>
        <taxon>Dikarya</taxon>
        <taxon>Ascomycota</taxon>
        <taxon>Pezizomycotina</taxon>
        <taxon>Sordariomycetes</taxon>
        <taxon>Hypocreomycetidae</taxon>
        <taxon>Hypocreales</taxon>
        <taxon>Nectriaceae</taxon>
        <taxon>Fusarium</taxon>
    </lineage>
</organism>
<dbReference type="STRING" id="36050.A0A1B8B5Z7"/>
<dbReference type="EMBL" id="LYXU01000001">
    <property type="protein sequence ID" value="OBS28150.1"/>
    <property type="molecule type" value="Genomic_DNA"/>
</dbReference>
<evidence type="ECO:0000256" key="1">
    <source>
        <dbReference type="SAM" id="MobiDB-lite"/>
    </source>
</evidence>
<dbReference type="OrthoDB" id="3858188at2759"/>
<feature type="compositionally biased region" description="Low complexity" evidence="1">
    <location>
        <begin position="71"/>
        <end position="86"/>
    </location>
</feature>
<reference evidence="2 3" key="1">
    <citation type="submission" date="2016-06" db="EMBL/GenBank/DDBJ databases">
        <title>Living apart together: crosstalk between the core and supernumerary genomes in a fungal plant pathogen.</title>
        <authorList>
            <person name="Vanheule A."/>
            <person name="Audenaert K."/>
            <person name="Warris S."/>
            <person name="Van De Geest H."/>
            <person name="Schijlen E."/>
            <person name="Hofte M."/>
            <person name="De Saeger S."/>
            <person name="Haesaert G."/>
            <person name="Waalwijk C."/>
            <person name="Van Der Lee T."/>
        </authorList>
    </citation>
    <scope>NUCLEOTIDE SEQUENCE [LARGE SCALE GENOMIC DNA]</scope>
    <source>
        <strain evidence="2 3">2516</strain>
    </source>
</reference>
<proteinExistence type="predicted"/>
<feature type="compositionally biased region" description="Low complexity" evidence="1">
    <location>
        <begin position="43"/>
        <end position="59"/>
    </location>
</feature>
<protein>
    <submittedName>
        <fullName evidence="2">Uncharacterized protein</fullName>
    </submittedName>
</protein>
<evidence type="ECO:0000313" key="2">
    <source>
        <dbReference type="EMBL" id="OBS28150.1"/>
    </source>
</evidence>
<dbReference type="Proteomes" id="UP000091967">
    <property type="component" value="Unassembled WGS sequence"/>
</dbReference>
<accession>A0A1B8B5Z7</accession>
<sequence>MTGATGLKGSIWATGGRSRLQNAVPSARASSQPSSRPTPPPASASAPLPSSISTPAPLSGSVSPPAPLKGSISATTPLPSSIPSSTRLTSSQAFHRFEQACQRLRWRFIDLKNSYERALHPEKFGFTVGDAERNFKVDFHEFYVWIEQAIVLLLLVFDIGIPHQRFAGGKKQQHRYHEEVINALEEVSCPLYEALGSGEVNMALRKAKELRNRWKDAGEGKETPPLKMYDLTWLVGQILAGLEVGYGIGAKKVEKDNQGRSWADDFDDEMGMAVDDEWDWMVDPMEWESVS</sequence>
<name>A0A1B8B5Z7_FUSPO</name>
<feature type="compositionally biased region" description="Low complexity" evidence="1">
    <location>
        <begin position="25"/>
        <end position="35"/>
    </location>
</feature>
<feature type="region of interest" description="Disordered" evidence="1">
    <location>
        <begin position="1"/>
        <end position="86"/>
    </location>
</feature>
<keyword evidence="3" id="KW-1185">Reference proteome</keyword>
<dbReference type="AlphaFoldDB" id="A0A1B8B5Z7"/>
<dbReference type="OMA" id="YAWIEQA"/>